<comment type="caution">
    <text evidence="10">The sequence shown here is derived from an EMBL/GenBank/DDBJ whole genome shotgun (WGS) entry which is preliminary data.</text>
</comment>
<feature type="non-terminal residue" evidence="10">
    <location>
        <position position="167"/>
    </location>
</feature>
<keyword evidence="3" id="KW-0597">Phosphoprotein</keyword>
<dbReference type="EMBL" id="JABWTA010000010">
    <property type="protein sequence ID" value="NVE96066.1"/>
    <property type="molecule type" value="Genomic_DNA"/>
</dbReference>
<gene>
    <name evidence="10" type="ORF">HUO12_14265</name>
</gene>
<evidence type="ECO:0000256" key="6">
    <source>
        <dbReference type="ARBA" id="ARBA00022777"/>
    </source>
</evidence>
<keyword evidence="11" id="KW-1185">Reference proteome</keyword>
<evidence type="ECO:0000256" key="4">
    <source>
        <dbReference type="ARBA" id="ARBA00022679"/>
    </source>
</evidence>
<feature type="non-terminal residue" evidence="10">
    <location>
        <position position="1"/>
    </location>
</feature>
<accession>A0A850HFN0</accession>
<keyword evidence="5" id="KW-0547">Nucleotide-binding</keyword>
<organism evidence="10 11">
    <name type="scientific">Altererythrobacter lutimaris</name>
    <dbReference type="NCBI Taxonomy" id="2743979"/>
    <lineage>
        <taxon>Bacteria</taxon>
        <taxon>Pseudomonadati</taxon>
        <taxon>Pseudomonadota</taxon>
        <taxon>Alphaproteobacteria</taxon>
        <taxon>Sphingomonadales</taxon>
        <taxon>Erythrobacteraceae</taxon>
        <taxon>Altererythrobacter</taxon>
    </lineage>
</organism>
<dbReference type="RefSeq" id="WP_332310434.1">
    <property type="nucleotide sequence ID" value="NZ_JABWTA010000010.1"/>
</dbReference>
<dbReference type="EC" id="2.7.13.3" evidence="2"/>
<dbReference type="AlphaFoldDB" id="A0A850HFN0"/>
<keyword evidence="7" id="KW-0067">ATP-binding</keyword>
<dbReference type="GO" id="GO:0004673">
    <property type="term" value="F:protein histidine kinase activity"/>
    <property type="evidence" value="ECO:0007669"/>
    <property type="project" value="UniProtKB-EC"/>
</dbReference>
<evidence type="ECO:0000256" key="1">
    <source>
        <dbReference type="ARBA" id="ARBA00000085"/>
    </source>
</evidence>
<keyword evidence="4" id="KW-0808">Transferase</keyword>
<comment type="catalytic activity">
    <reaction evidence="1">
        <text>ATP + protein L-histidine = ADP + protein N-phospho-L-histidine.</text>
        <dbReference type="EC" id="2.7.13.3"/>
    </reaction>
</comment>
<dbReference type="InterPro" id="IPR011102">
    <property type="entry name" value="Sig_transdc_His_kinase_HWE"/>
</dbReference>
<evidence type="ECO:0000256" key="5">
    <source>
        <dbReference type="ARBA" id="ARBA00022741"/>
    </source>
</evidence>
<dbReference type="Pfam" id="PF07536">
    <property type="entry name" value="HWE_HK"/>
    <property type="match status" value="1"/>
</dbReference>
<dbReference type="PANTHER" id="PTHR41523">
    <property type="entry name" value="TWO-COMPONENT SYSTEM SENSOR PROTEIN"/>
    <property type="match status" value="1"/>
</dbReference>
<evidence type="ECO:0000256" key="2">
    <source>
        <dbReference type="ARBA" id="ARBA00012438"/>
    </source>
</evidence>
<evidence type="ECO:0000256" key="7">
    <source>
        <dbReference type="ARBA" id="ARBA00022840"/>
    </source>
</evidence>
<reference evidence="10 11" key="1">
    <citation type="submission" date="2020-06" db="EMBL/GenBank/DDBJ databases">
        <title>Altererythrobacter lutimaris sp. nov., a marine bacterium isolated from a tidal flat.</title>
        <authorList>
            <person name="Kim D."/>
            <person name="Yoo Y."/>
            <person name="Kim J.-J."/>
        </authorList>
    </citation>
    <scope>NUCLEOTIDE SEQUENCE [LARGE SCALE GENOMIC DNA]</scope>
    <source>
        <strain evidence="10 11">JGD-16</strain>
    </source>
</reference>
<dbReference type="Proteomes" id="UP000546031">
    <property type="component" value="Unassembled WGS sequence"/>
</dbReference>
<dbReference type="SUPFAM" id="SSF55874">
    <property type="entry name" value="ATPase domain of HSP90 chaperone/DNA topoisomerase II/histidine kinase"/>
    <property type="match status" value="1"/>
</dbReference>
<evidence type="ECO:0000259" key="9">
    <source>
        <dbReference type="SMART" id="SM00911"/>
    </source>
</evidence>
<evidence type="ECO:0000256" key="8">
    <source>
        <dbReference type="SAM" id="MobiDB-lite"/>
    </source>
</evidence>
<dbReference type="PANTHER" id="PTHR41523:SF8">
    <property type="entry name" value="ETHYLENE RESPONSE SENSOR PROTEIN"/>
    <property type="match status" value="1"/>
</dbReference>
<evidence type="ECO:0000256" key="3">
    <source>
        <dbReference type="ARBA" id="ARBA00022553"/>
    </source>
</evidence>
<protein>
    <recommendedName>
        <fullName evidence="2">histidine kinase</fullName>
        <ecNumber evidence="2">2.7.13.3</ecNumber>
    </recommendedName>
</protein>
<feature type="domain" description="Signal transduction histidine kinase HWE region" evidence="9">
    <location>
        <begin position="11"/>
        <end position="92"/>
    </location>
</feature>
<evidence type="ECO:0000313" key="11">
    <source>
        <dbReference type="Proteomes" id="UP000546031"/>
    </source>
</evidence>
<feature type="region of interest" description="Disordered" evidence="8">
    <location>
        <begin position="144"/>
        <end position="167"/>
    </location>
</feature>
<keyword evidence="6 10" id="KW-0418">Kinase</keyword>
<dbReference type="SMART" id="SM00911">
    <property type="entry name" value="HWE_HK"/>
    <property type="match status" value="1"/>
</dbReference>
<name>A0A850HFN0_9SPHN</name>
<dbReference type="Gene3D" id="3.30.565.10">
    <property type="entry name" value="Histidine kinase-like ATPase, C-terminal domain"/>
    <property type="match status" value="1"/>
</dbReference>
<proteinExistence type="predicted"/>
<evidence type="ECO:0000313" key="10">
    <source>
        <dbReference type="EMBL" id="NVE96066.1"/>
    </source>
</evidence>
<dbReference type="GO" id="GO:0005524">
    <property type="term" value="F:ATP binding"/>
    <property type="evidence" value="ECO:0007669"/>
    <property type="project" value="UniProtKB-KW"/>
</dbReference>
<dbReference type="InterPro" id="IPR036890">
    <property type="entry name" value="HATPase_C_sf"/>
</dbReference>
<sequence>DERHAKMMARELSHRVKNMFSVISAIVNMAGRDRGQEEMADWITSRIQALGRAYETTLDEASSGSIGVGQMMRAVLGPYDGGGENISYRGEPVKLDTNIVSMLGLTLHELATNAIKYGALSTDHGKVTIEWEAEDGELAIDWREDGGPAVTEPPEGKGSGSNIVRRL</sequence>